<feature type="chain" id="PRO_5001969406" description="Haem-binding uptake Tiki superfamily ChaN domain-containing protein" evidence="1">
    <location>
        <begin position="22"/>
        <end position="372"/>
    </location>
</feature>
<keyword evidence="1" id="KW-0732">Signal</keyword>
<protein>
    <recommendedName>
        <fullName evidence="4">Haem-binding uptake Tiki superfamily ChaN domain-containing protein</fullName>
    </recommendedName>
</protein>
<proteinExistence type="predicted"/>
<dbReference type="Proteomes" id="UP000029998">
    <property type="component" value="Unassembled WGS sequence"/>
</dbReference>
<accession>A0A0A0F233</accession>
<dbReference type="STRING" id="1385517.N800_09215"/>
<dbReference type="PROSITE" id="PS51257">
    <property type="entry name" value="PROKAR_LIPOPROTEIN"/>
    <property type="match status" value="1"/>
</dbReference>
<gene>
    <name evidence="2" type="ORF">N800_09215</name>
</gene>
<dbReference type="OrthoDB" id="69432at2"/>
<organism evidence="2 3">
    <name type="scientific">Lysobacter daejeonensis GH1-9</name>
    <dbReference type="NCBI Taxonomy" id="1385517"/>
    <lineage>
        <taxon>Bacteria</taxon>
        <taxon>Pseudomonadati</taxon>
        <taxon>Pseudomonadota</taxon>
        <taxon>Gammaproteobacteria</taxon>
        <taxon>Lysobacterales</taxon>
        <taxon>Lysobacteraceae</taxon>
        <taxon>Aerolutibacter</taxon>
    </lineage>
</organism>
<evidence type="ECO:0008006" key="4">
    <source>
        <dbReference type="Google" id="ProtNLM"/>
    </source>
</evidence>
<keyword evidence="3" id="KW-1185">Reference proteome</keyword>
<dbReference type="Pfam" id="PF18950">
    <property type="entry name" value="DUF5694"/>
    <property type="match status" value="1"/>
</dbReference>
<sequence>MRKQHGASLIVLALVSGACFAGKAAADSPIQALKQRMHRPAEVLVLATPHLSGVEGVTATHVDAVVGALAGFAPQAVVVEALPPHTIEAMQQQADLHPEALDAFVGARFHELVAESQRMLGVDPAVARKALASECAKALPSTADANLRCIRLAAAAWDKPWVDYLAWRHGRQWSTTVPKGVLGDRIGRLKTSTNENELLGARLADQLGQPRLFGMDDHPGEDVYGPVFEALIPAIGQSKAYAAFKAEARIIKEAGERTRQAVAGRDLLPLYRWFNSAEYSGLVLDEEWRLFVDRDLPRGAGQARIDLWDARNLAMVSNILRVVSRHPGERVLVIVGASHKPFFDDYLTRSIGVRVRQLDEFAPSTATAGAAP</sequence>
<dbReference type="eggNOG" id="ENOG5032TAY">
    <property type="taxonomic scope" value="Bacteria"/>
</dbReference>
<dbReference type="EMBL" id="AVPU01000001">
    <property type="protein sequence ID" value="KGM56358.1"/>
    <property type="molecule type" value="Genomic_DNA"/>
</dbReference>
<dbReference type="InterPro" id="IPR043749">
    <property type="entry name" value="DUF5694"/>
</dbReference>
<feature type="signal peptide" evidence="1">
    <location>
        <begin position="1"/>
        <end position="21"/>
    </location>
</feature>
<comment type="caution">
    <text evidence="2">The sequence shown here is derived from an EMBL/GenBank/DDBJ whole genome shotgun (WGS) entry which is preliminary data.</text>
</comment>
<dbReference type="AlphaFoldDB" id="A0A0A0F233"/>
<name>A0A0A0F233_9GAMM</name>
<evidence type="ECO:0000313" key="2">
    <source>
        <dbReference type="EMBL" id="KGM56358.1"/>
    </source>
</evidence>
<dbReference type="RefSeq" id="WP_036133738.1">
    <property type="nucleotide sequence ID" value="NZ_AVPU01000001.1"/>
</dbReference>
<evidence type="ECO:0000256" key="1">
    <source>
        <dbReference type="SAM" id="SignalP"/>
    </source>
</evidence>
<evidence type="ECO:0000313" key="3">
    <source>
        <dbReference type="Proteomes" id="UP000029998"/>
    </source>
</evidence>
<reference evidence="2 3" key="1">
    <citation type="submission" date="2013-08" db="EMBL/GenBank/DDBJ databases">
        <title>Genome sequencing of Lysobacter.</title>
        <authorList>
            <person name="Zhang S."/>
            <person name="Wang G."/>
        </authorList>
    </citation>
    <scope>NUCLEOTIDE SEQUENCE [LARGE SCALE GENOMIC DNA]</scope>
    <source>
        <strain evidence="2 3">GH1-9</strain>
    </source>
</reference>